<keyword evidence="7 11" id="KW-1133">Transmembrane helix</keyword>
<dbReference type="GO" id="GO:0005886">
    <property type="term" value="C:plasma membrane"/>
    <property type="evidence" value="ECO:0007669"/>
    <property type="project" value="TreeGrafter"/>
</dbReference>
<feature type="domain" description="Inward rectifier potassium channel C-terminal" evidence="13">
    <location>
        <begin position="159"/>
        <end position="311"/>
    </location>
</feature>
<keyword evidence="8" id="KW-0406">Ion transport</keyword>
<keyword evidence="6" id="KW-0630">Potassium</keyword>
<evidence type="ECO:0000256" key="2">
    <source>
        <dbReference type="ARBA" id="ARBA00022448"/>
    </source>
</evidence>
<dbReference type="GO" id="GO:0034702">
    <property type="term" value="C:monoatomic ion channel complex"/>
    <property type="evidence" value="ECO:0007669"/>
    <property type="project" value="UniProtKB-KW"/>
</dbReference>
<evidence type="ECO:0000256" key="6">
    <source>
        <dbReference type="ARBA" id="ARBA00022958"/>
    </source>
</evidence>
<accession>A0A317ES22</accession>
<feature type="domain" description="Potassium channel" evidence="12">
    <location>
        <begin position="75"/>
        <end position="148"/>
    </location>
</feature>
<feature type="transmembrane region" description="Helical" evidence="11">
    <location>
        <begin position="124"/>
        <end position="149"/>
    </location>
</feature>
<organism evidence="14 15">
    <name type="scientific">Pedobacter yonginense</name>
    <dbReference type="NCBI Taxonomy" id="651869"/>
    <lineage>
        <taxon>Bacteria</taxon>
        <taxon>Pseudomonadati</taxon>
        <taxon>Bacteroidota</taxon>
        <taxon>Sphingobacteriia</taxon>
        <taxon>Sphingobacteriales</taxon>
        <taxon>Sphingobacteriaceae</taxon>
        <taxon>Pedobacter</taxon>
    </lineage>
</organism>
<dbReference type="OrthoDB" id="9813518at2"/>
<proteinExistence type="predicted"/>
<keyword evidence="3" id="KW-0633">Potassium transport</keyword>
<evidence type="ECO:0000256" key="8">
    <source>
        <dbReference type="ARBA" id="ARBA00023065"/>
    </source>
</evidence>
<evidence type="ECO:0000259" key="13">
    <source>
        <dbReference type="Pfam" id="PF17655"/>
    </source>
</evidence>
<dbReference type="AlphaFoldDB" id="A0A317ES22"/>
<dbReference type="PANTHER" id="PTHR11767">
    <property type="entry name" value="INWARD RECTIFIER POTASSIUM CHANNEL"/>
    <property type="match status" value="1"/>
</dbReference>
<comment type="subcellular location">
    <subcellularLocation>
        <location evidence="1">Membrane</location>
        <topology evidence="1">Multi-pass membrane protein</topology>
    </subcellularLocation>
</comment>
<name>A0A317ES22_9SPHI</name>
<dbReference type="SUPFAM" id="SSF81296">
    <property type="entry name" value="E set domains"/>
    <property type="match status" value="1"/>
</dbReference>
<keyword evidence="9 11" id="KW-0472">Membrane</keyword>
<comment type="caution">
    <text evidence="14">The sequence shown here is derived from an EMBL/GenBank/DDBJ whole genome shotgun (WGS) entry which is preliminary data.</text>
</comment>
<keyword evidence="4 11" id="KW-0812">Transmembrane</keyword>
<reference evidence="14 15" key="1">
    <citation type="submission" date="2018-05" db="EMBL/GenBank/DDBJ databases">
        <title>Pedobacter paludis sp. nov., isolated from wetland soil.</title>
        <authorList>
            <person name="Zhang Y."/>
            <person name="Wang G."/>
        </authorList>
    </citation>
    <scope>NUCLEOTIDE SEQUENCE [LARGE SCALE GENOMIC DNA]</scope>
    <source>
        <strain evidence="14 15">KCTC22721</strain>
    </source>
</reference>
<evidence type="ECO:0000256" key="7">
    <source>
        <dbReference type="ARBA" id="ARBA00022989"/>
    </source>
</evidence>
<protein>
    <submittedName>
        <fullName evidence="14">Ion transporter</fullName>
    </submittedName>
</protein>
<dbReference type="SUPFAM" id="SSF81324">
    <property type="entry name" value="Voltage-gated potassium channels"/>
    <property type="match status" value="1"/>
</dbReference>
<evidence type="ECO:0000256" key="1">
    <source>
        <dbReference type="ARBA" id="ARBA00004141"/>
    </source>
</evidence>
<evidence type="ECO:0000256" key="10">
    <source>
        <dbReference type="ARBA" id="ARBA00023303"/>
    </source>
</evidence>
<dbReference type="Pfam" id="PF17655">
    <property type="entry name" value="IRK_C"/>
    <property type="match status" value="1"/>
</dbReference>
<evidence type="ECO:0000256" key="5">
    <source>
        <dbReference type="ARBA" id="ARBA00022882"/>
    </source>
</evidence>
<evidence type="ECO:0000256" key="11">
    <source>
        <dbReference type="SAM" id="Phobius"/>
    </source>
</evidence>
<dbReference type="RefSeq" id="WP_109924084.1">
    <property type="nucleotide sequence ID" value="NZ_QGNZ01000001.1"/>
</dbReference>
<feature type="transmembrane region" description="Helical" evidence="11">
    <location>
        <begin position="61"/>
        <end position="83"/>
    </location>
</feature>
<keyword evidence="10" id="KW-0407">Ion channel</keyword>
<dbReference type="Gene3D" id="1.10.287.70">
    <property type="match status" value="1"/>
</dbReference>
<dbReference type="GO" id="GO:1990573">
    <property type="term" value="P:potassium ion import across plasma membrane"/>
    <property type="evidence" value="ECO:0007669"/>
    <property type="project" value="TreeGrafter"/>
</dbReference>
<evidence type="ECO:0000256" key="4">
    <source>
        <dbReference type="ARBA" id="ARBA00022692"/>
    </source>
</evidence>
<evidence type="ECO:0000313" key="14">
    <source>
        <dbReference type="EMBL" id="PWS28653.1"/>
    </source>
</evidence>
<dbReference type="InterPro" id="IPR041647">
    <property type="entry name" value="IRK_C"/>
</dbReference>
<dbReference type="Gene3D" id="2.60.40.1400">
    <property type="entry name" value="G protein-activated inward rectifier potassium channel 1"/>
    <property type="match status" value="1"/>
</dbReference>
<dbReference type="Proteomes" id="UP000245379">
    <property type="component" value="Unassembled WGS sequence"/>
</dbReference>
<gene>
    <name evidence="14" type="ORF">DHW03_02055</name>
</gene>
<keyword evidence="5" id="KW-0851">Voltage-gated channel</keyword>
<keyword evidence="2" id="KW-0813">Transport</keyword>
<dbReference type="Pfam" id="PF07885">
    <property type="entry name" value="Ion_trans_2"/>
    <property type="match status" value="1"/>
</dbReference>
<dbReference type="PRINTS" id="PR01320">
    <property type="entry name" value="KIRCHANNEL"/>
</dbReference>
<evidence type="ECO:0000256" key="9">
    <source>
        <dbReference type="ARBA" id="ARBA00023136"/>
    </source>
</evidence>
<dbReference type="InterPro" id="IPR013518">
    <property type="entry name" value="K_chnl_inward-rec_Kir_cyto"/>
</dbReference>
<evidence type="ECO:0000256" key="3">
    <source>
        <dbReference type="ARBA" id="ARBA00022538"/>
    </source>
</evidence>
<evidence type="ECO:0000313" key="15">
    <source>
        <dbReference type="Proteomes" id="UP000245379"/>
    </source>
</evidence>
<dbReference type="GO" id="GO:0005242">
    <property type="term" value="F:inward rectifier potassium channel activity"/>
    <property type="evidence" value="ECO:0007669"/>
    <property type="project" value="InterPro"/>
</dbReference>
<dbReference type="InterPro" id="IPR013099">
    <property type="entry name" value="K_chnl_dom"/>
</dbReference>
<keyword evidence="15" id="KW-1185">Reference proteome</keyword>
<dbReference type="EMBL" id="QGNZ01000001">
    <property type="protein sequence ID" value="PWS28653.1"/>
    <property type="molecule type" value="Genomic_DNA"/>
</dbReference>
<sequence>MAFFKRKVQFNDDLGFGSAPVIKNQRVLNTDGTPNIERTGLPWFKFDDTYTRLVTMSWPRFFVVILTVYLIVNTLFAIAYNIVGIENLDGAKGLTLRDQFFDAFFFSAQTISTVGYGHISPQGFITSILAAFESMLGLLAFALATGLLYGRFSRPTSKVTFSKKMVIAPYQNRTGLMFRLVNLRRNSLIDVEVQMFMTFNETIDGQLKRSFYPLDLERNKISVLSLNWTVVHPITEDSPLFEKTLAELKVAEVEIFVILKAFDDTFAETIHTRTSYQDEDIEMNAKFEIMHHHNEDGKTVLDYSKLNHTISTLENAKNPNSVS</sequence>
<dbReference type="InterPro" id="IPR014756">
    <property type="entry name" value="Ig_E-set"/>
</dbReference>
<dbReference type="GO" id="GO:0034765">
    <property type="term" value="P:regulation of monoatomic ion transmembrane transport"/>
    <property type="evidence" value="ECO:0007669"/>
    <property type="project" value="TreeGrafter"/>
</dbReference>
<evidence type="ECO:0000259" key="12">
    <source>
        <dbReference type="Pfam" id="PF07885"/>
    </source>
</evidence>
<dbReference type="InterPro" id="IPR016449">
    <property type="entry name" value="K_chnl_inward-rec_Kir"/>
</dbReference>